<protein>
    <recommendedName>
        <fullName evidence="3">GNAT family N-acetyltransferase</fullName>
    </recommendedName>
</protein>
<dbReference type="STRING" id="624147.SAMN04487970_1002190"/>
<proteinExistence type="predicted"/>
<dbReference type="RefSeq" id="WP_090666573.1">
    <property type="nucleotide sequence ID" value="NZ_FMTT01000002.1"/>
</dbReference>
<keyword evidence="2" id="KW-1185">Reference proteome</keyword>
<dbReference type="SUPFAM" id="SSF55729">
    <property type="entry name" value="Acyl-CoA N-acyltransferases (Nat)"/>
    <property type="match status" value="1"/>
</dbReference>
<evidence type="ECO:0008006" key="3">
    <source>
        <dbReference type="Google" id="ProtNLM"/>
    </source>
</evidence>
<dbReference type="EMBL" id="FMTT01000002">
    <property type="protein sequence ID" value="SCW31612.1"/>
    <property type="molecule type" value="Genomic_DNA"/>
</dbReference>
<sequence>MDLLYRKAVPQDGPEIARLSGQLGYPARAEQIEARLAPILNVADHVVIVAEAQSKLVGWIHAHGPSILQGRRIRKYEDAASFPKGAVA</sequence>
<accession>A0A1G4PH28</accession>
<dbReference type="InterPro" id="IPR016181">
    <property type="entry name" value="Acyl_CoA_acyltransferase"/>
</dbReference>
<organism evidence="1 2">
    <name type="scientific">Paenibacillus tianmuensis</name>
    <dbReference type="NCBI Taxonomy" id="624147"/>
    <lineage>
        <taxon>Bacteria</taxon>
        <taxon>Bacillati</taxon>
        <taxon>Bacillota</taxon>
        <taxon>Bacilli</taxon>
        <taxon>Bacillales</taxon>
        <taxon>Paenibacillaceae</taxon>
        <taxon>Paenibacillus</taxon>
    </lineage>
</organism>
<reference evidence="2" key="1">
    <citation type="submission" date="2016-10" db="EMBL/GenBank/DDBJ databases">
        <authorList>
            <person name="Varghese N."/>
            <person name="Submissions S."/>
        </authorList>
    </citation>
    <scope>NUCLEOTIDE SEQUENCE [LARGE SCALE GENOMIC DNA]</scope>
    <source>
        <strain evidence="2">CGMCC 1.8946</strain>
    </source>
</reference>
<dbReference type="Gene3D" id="3.40.630.30">
    <property type="match status" value="1"/>
</dbReference>
<dbReference type="OrthoDB" id="9789603at2"/>
<evidence type="ECO:0000313" key="1">
    <source>
        <dbReference type="EMBL" id="SCW31612.1"/>
    </source>
</evidence>
<name>A0A1G4PH28_9BACL</name>
<gene>
    <name evidence="1" type="ORF">SAMN04487970_1002190</name>
</gene>
<dbReference type="AlphaFoldDB" id="A0A1G4PH28"/>
<evidence type="ECO:0000313" key="2">
    <source>
        <dbReference type="Proteomes" id="UP000198601"/>
    </source>
</evidence>
<dbReference type="Proteomes" id="UP000198601">
    <property type="component" value="Unassembled WGS sequence"/>
</dbReference>